<comment type="similarity">
    <text evidence="1">Belongs to the carbohydrate kinase pfkB family.</text>
</comment>
<sequence>MPKGVVVLGSLNTDFVLAVPHLPRPGETVAGGSLATHPGGKGANQAVAAAKLGAPVAMVGRVGDDSFGRALRRSLIGAGVDVSGVAADPAAASGAALILVDPQAENAIAIAPGANAQVGQADVERALSLLSAGDLLVLQLEIPLAAVEHAGRQAQRGGAQVLLNAAPAAPLSDDLLRTVDVLIVNEDEAASISGLAGEQAGRELRRRGASAVITTRGSQGVVVEGERRIGLPAHEVTAVDTTAAGDAFVGGLAAALAAGANLVTGARLGSAVAAAAVTRHGAQSSLPDRKELLRITGLDWEAALAQAGTATHTR</sequence>
<keyword evidence="11 12" id="KW-0119">Carbohydrate metabolism</keyword>
<keyword evidence="5 12" id="KW-0479">Metal-binding</keyword>
<feature type="binding site" evidence="12">
    <location>
        <position position="281"/>
    </location>
    <ligand>
        <name>K(+)</name>
        <dbReference type="ChEBI" id="CHEBI:29103"/>
    </ligand>
</feature>
<keyword evidence="6 12" id="KW-0547">Nucleotide-binding</keyword>
<feature type="binding site" evidence="12">
    <location>
        <position position="279"/>
    </location>
    <ligand>
        <name>K(+)</name>
        <dbReference type="ChEBI" id="CHEBI:29103"/>
    </ligand>
</feature>
<dbReference type="AlphaFoldDB" id="A0A934NDC9"/>
<keyword evidence="4 12" id="KW-0808">Transferase</keyword>
<dbReference type="InterPro" id="IPR029056">
    <property type="entry name" value="Ribokinase-like"/>
</dbReference>
<comment type="subcellular location">
    <subcellularLocation>
        <location evidence="12">Cytoplasm</location>
    </subcellularLocation>
</comment>
<feature type="binding site" evidence="12">
    <location>
        <position position="141"/>
    </location>
    <ligand>
        <name>substrate</name>
    </ligand>
</feature>
<evidence type="ECO:0000256" key="10">
    <source>
        <dbReference type="ARBA" id="ARBA00022958"/>
    </source>
</evidence>
<feature type="binding site" evidence="12">
    <location>
        <position position="285"/>
    </location>
    <ligand>
        <name>K(+)</name>
        <dbReference type="ChEBI" id="CHEBI:29103"/>
    </ligand>
</feature>
<evidence type="ECO:0000313" key="15">
    <source>
        <dbReference type="Proteomes" id="UP000620075"/>
    </source>
</evidence>
<comment type="caution">
    <text evidence="14">The sequence shown here is derived from an EMBL/GenBank/DDBJ whole genome shotgun (WGS) entry which is preliminary data.</text>
</comment>
<organism evidence="14 15">
    <name type="scientific">Candidatus Dormiibacter inghamiae</name>
    <dbReference type="NCBI Taxonomy" id="3127013"/>
    <lineage>
        <taxon>Bacteria</taxon>
        <taxon>Bacillati</taxon>
        <taxon>Candidatus Dormiibacterota</taxon>
        <taxon>Candidatus Dormibacteria</taxon>
        <taxon>Candidatus Dormibacterales</taxon>
        <taxon>Candidatus Dormibacteraceae</taxon>
        <taxon>Candidatus Dormiibacter</taxon>
    </lineage>
</organism>
<dbReference type="PROSITE" id="PS00584">
    <property type="entry name" value="PFKB_KINASES_2"/>
    <property type="match status" value="1"/>
</dbReference>
<evidence type="ECO:0000256" key="2">
    <source>
        <dbReference type="ARBA" id="ARBA00012035"/>
    </source>
</evidence>
<evidence type="ECO:0000256" key="1">
    <source>
        <dbReference type="ARBA" id="ARBA00005380"/>
    </source>
</evidence>
<comment type="cofactor">
    <cofactor evidence="12">
        <name>Mg(2+)</name>
        <dbReference type="ChEBI" id="CHEBI:18420"/>
    </cofactor>
    <text evidence="12">Requires a divalent cation, most likely magnesium in vivo, as an electrophilic catalyst to aid phosphoryl group transfer. It is the chelate of the metal and the nucleotide that is the actual substrate.</text>
</comment>
<dbReference type="GO" id="GO:0005524">
    <property type="term" value="F:ATP binding"/>
    <property type="evidence" value="ECO:0007669"/>
    <property type="project" value="UniProtKB-UniRule"/>
</dbReference>
<dbReference type="EMBL" id="JAEKNQ010000030">
    <property type="protein sequence ID" value="MBJ7603018.1"/>
    <property type="molecule type" value="Genomic_DNA"/>
</dbReference>
<feature type="binding site" evidence="12">
    <location>
        <begin position="215"/>
        <end position="220"/>
    </location>
    <ligand>
        <name>ATP</name>
        <dbReference type="ChEBI" id="CHEBI:30616"/>
    </ligand>
</feature>
<evidence type="ECO:0000313" key="14">
    <source>
        <dbReference type="EMBL" id="MBJ7603018.1"/>
    </source>
</evidence>
<evidence type="ECO:0000256" key="3">
    <source>
        <dbReference type="ARBA" id="ARBA00016943"/>
    </source>
</evidence>
<dbReference type="HAMAP" id="MF_01987">
    <property type="entry name" value="Ribokinase"/>
    <property type="match status" value="1"/>
</dbReference>
<dbReference type="GO" id="GO:0004747">
    <property type="term" value="F:ribokinase activity"/>
    <property type="evidence" value="ECO:0007669"/>
    <property type="project" value="UniProtKB-UniRule"/>
</dbReference>
<feature type="binding site" evidence="12">
    <location>
        <begin position="12"/>
        <end position="14"/>
    </location>
    <ligand>
        <name>substrate</name>
    </ligand>
</feature>
<dbReference type="InterPro" id="IPR011877">
    <property type="entry name" value="Ribokinase"/>
</dbReference>
<comment type="similarity">
    <text evidence="12">Belongs to the carbohydrate kinase PfkB family. Ribokinase subfamily.</text>
</comment>
<dbReference type="GO" id="GO:0005829">
    <property type="term" value="C:cytosol"/>
    <property type="evidence" value="ECO:0007669"/>
    <property type="project" value="TreeGrafter"/>
</dbReference>
<feature type="binding site" evidence="12">
    <location>
        <position position="185"/>
    </location>
    <ligand>
        <name>ATP</name>
        <dbReference type="ChEBI" id="CHEBI:30616"/>
    </ligand>
</feature>
<evidence type="ECO:0000256" key="11">
    <source>
        <dbReference type="ARBA" id="ARBA00023277"/>
    </source>
</evidence>
<keyword evidence="9 12" id="KW-0460">Magnesium</keyword>
<dbReference type="PANTHER" id="PTHR10584">
    <property type="entry name" value="SUGAR KINASE"/>
    <property type="match status" value="1"/>
</dbReference>
<dbReference type="PRINTS" id="PR00990">
    <property type="entry name" value="RIBOKINASE"/>
</dbReference>
<feature type="binding site" evidence="12">
    <location>
        <position position="276"/>
    </location>
    <ligand>
        <name>K(+)</name>
        <dbReference type="ChEBI" id="CHEBI:29103"/>
    </ligand>
</feature>
<keyword evidence="7 12" id="KW-0418">Kinase</keyword>
<evidence type="ECO:0000256" key="8">
    <source>
        <dbReference type="ARBA" id="ARBA00022840"/>
    </source>
</evidence>
<dbReference type="PANTHER" id="PTHR10584:SF166">
    <property type="entry name" value="RIBOKINASE"/>
    <property type="match status" value="1"/>
</dbReference>
<comment type="function">
    <text evidence="12">Catalyzes the phosphorylation of ribose at O-5 in a reaction requiring ATP and magnesium. The resulting D-ribose-5-phosphate can then be used either for sythesis of nucleotides, histidine, and tryptophan, or as a component of the pentose phosphate pathway.</text>
</comment>
<evidence type="ECO:0000256" key="12">
    <source>
        <dbReference type="HAMAP-Rule" id="MF_01987"/>
    </source>
</evidence>
<dbReference type="Pfam" id="PF00294">
    <property type="entry name" value="PfkB"/>
    <property type="match status" value="1"/>
</dbReference>
<keyword evidence="8 12" id="KW-0067">ATP-binding</keyword>
<proteinExistence type="inferred from homology"/>
<dbReference type="SUPFAM" id="SSF53613">
    <property type="entry name" value="Ribokinase-like"/>
    <property type="match status" value="1"/>
</dbReference>
<dbReference type="InterPro" id="IPR002139">
    <property type="entry name" value="Ribo/fructo_kinase"/>
</dbReference>
<dbReference type="EC" id="2.7.1.15" evidence="2 12"/>
<feature type="binding site" evidence="12">
    <location>
        <begin position="245"/>
        <end position="246"/>
    </location>
    <ligand>
        <name>ATP</name>
        <dbReference type="ChEBI" id="CHEBI:30616"/>
    </ligand>
</feature>
<evidence type="ECO:0000256" key="6">
    <source>
        <dbReference type="ARBA" id="ARBA00022741"/>
    </source>
</evidence>
<comment type="activity regulation">
    <text evidence="12">Activated by a monovalent cation that binds near, but not in, the active site. The most likely occupant of the site in vivo is potassium. Ion binding induces a conformational change that may alter substrate affinity.</text>
</comment>
<feature type="binding site" evidence="12">
    <location>
        <begin position="40"/>
        <end position="44"/>
    </location>
    <ligand>
        <name>substrate</name>
    </ligand>
</feature>
<dbReference type="Proteomes" id="UP000620075">
    <property type="component" value="Unassembled WGS sequence"/>
</dbReference>
<evidence type="ECO:0000256" key="5">
    <source>
        <dbReference type="ARBA" id="ARBA00022723"/>
    </source>
</evidence>
<dbReference type="InterPro" id="IPR011611">
    <property type="entry name" value="PfkB_dom"/>
</dbReference>
<evidence type="ECO:0000259" key="13">
    <source>
        <dbReference type="Pfam" id="PF00294"/>
    </source>
</evidence>
<dbReference type="Gene3D" id="3.40.1190.20">
    <property type="match status" value="1"/>
</dbReference>
<reference evidence="14 15" key="1">
    <citation type="submission" date="2020-10" db="EMBL/GenBank/DDBJ databases">
        <title>Ca. Dormibacterota MAGs.</title>
        <authorList>
            <person name="Montgomery K."/>
        </authorList>
    </citation>
    <scope>NUCLEOTIDE SEQUENCE [LARGE SCALE GENOMIC DNA]</scope>
    <source>
        <strain evidence="14">SC8811_S16_3</strain>
    </source>
</reference>
<protein>
    <recommendedName>
        <fullName evidence="3 12">Ribokinase</fullName>
        <shortName evidence="12">RK</shortName>
        <ecNumber evidence="2 12">2.7.1.15</ecNumber>
    </recommendedName>
</protein>
<gene>
    <name evidence="12" type="primary">rbsK</name>
    <name evidence="14" type="ORF">JF888_07490</name>
</gene>
<dbReference type="GO" id="GO:0019303">
    <property type="term" value="P:D-ribose catabolic process"/>
    <property type="evidence" value="ECO:0007669"/>
    <property type="project" value="UniProtKB-UniRule"/>
</dbReference>
<name>A0A934NDC9_9BACT</name>
<evidence type="ECO:0000256" key="4">
    <source>
        <dbReference type="ARBA" id="ARBA00022679"/>
    </source>
</evidence>
<dbReference type="GO" id="GO:0046872">
    <property type="term" value="F:metal ion binding"/>
    <property type="evidence" value="ECO:0007669"/>
    <property type="project" value="UniProtKB-KW"/>
</dbReference>
<feature type="binding site" evidence="12">
    <location>
        <position position="240"/>
    </location>
    <ligand>
        <name>K(+)</name>
        <dbReference type="ChEBI" id="CHEBI:29103"/>
    </ligand>
</feature>
<feature type="binding site" evidence="12">
    <location>
        <position position="242"/>
    </location>
    <ligand>
        <name>K(+)</name>
        <dbReference type="ChEBI" id="CHEBI:29103"/>
    </ligand>
</feature>
<comment type="subunit">
    <text evidence="12">Homodimer.</text>
</comment>
<accession>A0A934NDC9</accession>
<comment type="caution">
    <text evidence="12">Lacks conserved residue(s) required for the propagation of feature annotation.</text>
</comment>
<keyword evidence="10 12" id="KW-0630">Potassium</keyword>
<evidence type="ECO:0000256" key="7">
    <source>
        <dbReference type="ARBA" id="ARBA00022777"/>
    </source>
</evidence>
<keyword evidence="12" id="KW-0963">Cytoplasm</keyword>
<feature type="domain" description="Carbohydrate kinase PfkB" evidence="13">
    <location>
        <begin position="5"/>
        <end position="288"/>
    </location>
</feature>
<dbReference type="InterPro" id="IPR002173">
    <property type="entry name" value="Carboh/pur_kinase_PfkB_CS"/>
</dbReference>
<evidence type="ECO:0000256" key="9">
    <source>
        <dbReference type="ARBA" id="ARBA00022842"/>
    </source>
</evidence>
<feature type="binding site" evidence="12">
    <location>
        <position position="246"/>
    </location>
    <ligand>
        <name>substrate</name>
    </ligand>
</feature>
<feature type="active site" description="Proton acceptor" evidence="12">
    <location>
        <position position="246"/>
    </location>
</feature>
<comment type="pathway">
    <text evidence="12">Carbohydrate metabolism; D-ribose degradation; D-ribose 5-phosphate from beta-D-ribopyranose: step 2/2.</text>
</comment>
<comment type="catalytic activity">
    <reaction evidence="12">
        <text>D-ribose + ATP = D-ribose 5-phosphate + ADP + H(+)</text>
        <dbReference type="Rhea" id="RHEA:13697"/>
        <dbReference type="ChEBI" id="CHEBI:15378"/>
        <dbReference type="ChEBI" id="CHEBI:30616"/>
        <dbReference type="ChEBI" id="CHEBI:47013"/>
        <dbReference type="ChEBI" id="CHEBI:78346"/>
        <dbReference type="ChEBI" id="CHEBI:456216"/>
        <dbReference type="EC" id="2.7.1.15"/>
    </reaction>
</comment>
<dbReference type="CDD" id="cd01174">
    <property type="entry name" value="ribokinase"/>
    <property type="match status" value="1"/>
</dbReference>